<dbReference type="Pfam" id="PF01381">
    <property type="entry name" value="HTH_3"/>
    <property type="match status" value="2"/>
</dbReference>
<dbReference type="AlphaFoldDB" id="A0A9D1N9P5"/>
<proteinExistence type="predicted"/>
<keyword evidence="3" id="KW-0812">Transmembrane</keyword>
<dbReference type="SUPFAM" id="SSF47413">
    <property type="entry name" value="lambda repressor-like DNA-binding domains"/>
    <property type="match status" value="2"/>
</dbReference>
<dbReference type="Pfam" id="PF09479">
    <property type="entry name" value="Flg_new"/>
    <property type="match status" value="8"/>
</dbReference>
<dbReference type="SMART" id="SM00530">
    <property type="entry name" value="HTH_XRE"/>
    <property type="match status" value="2"/>
</dbReference>
<sequence>MELGRRLKELRKAKGLTQTRLAELLGVHLQTVSKWERGVNEPDISLLGEIASVLGASVEELLGAPLESETFSGNFDAAALGNFIRASRKSLGENQETLAQAVGTTGDTVSKWERGVVCPGARELKALSEHFSVPLSRLYYGILPEEKTASVPVLKRRRRLSFLLIAVSVIACITAVLLAVLLPGSSGSLPETVMYAVTVGEEQIFVAEGEWFTPASPASRPGYEFKGYTDENGVYLSFPIQITSDSVIHTVYEPVEYKVDYWLNGGTVSGGLTTAMTVESGVLVLPVPEKSGTAFAGWYLTPDYSGDPVEEISVSDDPRDMVVYARWETEVFTVRYELGGGVMIGANPTEVSSDAAHALTDAVRSGHIFLGWFDAPEGGSRVTSVGGEGARNLVLYARWQRSNELYAVRYELGGGSFTSPNPEQVSSGSTVLLAPAERTGYDFKCWNTAPDGSGTTYSSLTGLASDLTLYAVWTPKVYSVVYEPDGGSTDNPNHITFGESVTLSPAVKPGYDFVGWFDAQSGGNEITTIDEENILSLTRLYARFTPKVFAVTLDAAGGVIPGMSAGADGHYTLSVTYGTDPGLPAPAARTGYDFKEWNTAADGGGTTYVSLAGLRGDLALYAVWTPKVYIVTYDTGGGEYEGVANPNNITFGESVTLVPVSKFGYHFAGWYDAETGGNRITTIDEENILTLTRLYARFVPQKFEVSLDAAGGVIPGVEADGEGLYTVVAEYGTDLELPVPERADYDFVGWMDEDGEAVSVIDRSNVREGIKLTAEWVTALPETYDIIYDHQSNGVTYKGDNPDRASNTQSVLLDSPVRPGYKFMGWFDDPDGRGTRYEATPLGIRGTLTLYAVWQQDPETATESYFTATLNENSAVVTKYTGPAGADVDLLIPETIGGKPVVAVNGLTGGEQAEFRSVTLPSELESIGDGAFAGMTVHGTIFLPASLTHISPDAFRGCSAGSLVFDQDSMMTEIGDEALRGLTLDEPLVLPKSVTRIGIMSMPTCTSVVLPDGLISIGASAFSFPAGKHCEIFLPASVQEVGRDAFGVAGGGAYVITPLSSSAIDLADTGAGSVTDNSAPSNVILTLDGEEYARMSGGAYYLPTPEKPGHIFMGWQDEDDKFVPRSFIPRRDGETVTLTAVWEPRQNATGSGSRMMLDEDEELTLIVAPENFYGDSMIYLMLNAPAGAKVRVTVKAEIADDLMSGEYDLYIFHEWNNKGGTPGFNFTDENGSSAGDALGAVYDGEWLTSEAVNGYHGQYVYYRVTISFEILS</sequence>
<accession>A0A9D1N9P5</accession>
<dbReference type="GO" id="GO:0030313">
    <property type="term" value="C:cell envelope"/>
    <property type="evidence" value="ECO:0007669"/>
    <property type="project" value="UniProtKB-SubCell"/>
</dbReference>
<feature type="domain" description="HTH cro/C1-type" evidence="4">
    <location>
        <begin position="7"/>
        <end position="61"/>
    </location>
</feature>
<keyword evidence="2" id="KW-0238">DNA-binding</keyword>
<dbReference type="PROSITE" id="PS50943">
    <property type="entry name" value="HTH_CROC1"/>
    <property type="match status" value="2"/>
</dbReference>
<keyword evidence="3" id="KW-1133">Transmembrane helix</keyword>
<dbReference type="InterPro" id="IPR001387">
    <property type="entry name" value="Cro/C1-type_HTH"/>
</dbReference>
<evidence type="ECO:0000259" key="4">
    <source>
        <dbReference type="PROSITE" id="PS50943"/>
    </source>
</evidence>
<feature type="domain" description="HTH cro/C1-type" evidence="4">
    <location>
        <begin position="84"/>
        <end position="138"/>
    </location>
</feature>
<feature type="transmembrane region" description="Helical" evidence="3">
    <location>
        <begin position="160"/>
        <end position="182"/>
    </location>
</feature>
<dbReference type="Gene3D" id="1.10.260.40">
    <property type="entry name" value="lambda repressor-like DNA-binding domains"/>
    <property type="match status" value="2"/>
</dbReference>
<dbReference type="Gene3D" id="3.80.10.10">
    <property type="entry name" value="Ribonuclease Inhibitor"/>
    <property type="match status" value="1"/>
</dbReference>
<evidence type="ECO:0000313" key="6">
    <source>
        <dbReference type="Proteomes" id="UP000886857"/>
    </source>
</evidence>
<dbReference type="InterPro" id="IPR010982">
    <property type="entry name" value="Lambda_DNA-bd_dom_sf"/>
</dbReference>
<dbReference type="InterPro" id="IPR013378">
    <property type="entry name" value="InlB-like_B-rpt"/>
</dbReference>
<dbReference type="PANTHER" id="PTHR46558:SF11">
    <property type="entry name" value="HTH-TYPE TRANSCRIPTIONAL REGULATOR XRE"/>
    <property type="match status" value="1"/>
</dbReference>
<dbReference type="InterPro" id="IPR026906">
    <property type="entry name" value="LRR_5"/>
</dbReference>
<organism evidence="5 6">
    <name type="scientific">Candidatus Limadaptatus stercoripullorum</name>
    <dbReference type="NCBI Taxonomy" id="2840846"/>
    <lineage>
        <taxon>Bacteria</taxon>
        <taxon>Bacillati</taxon>
        <taxon>Bacillota</taxon>
        <taxon>Clostridia</taxon>
        <taxon>Eubacteriales</taxon>
        <taxon>Candidatus Limadaptatus</taxon>
    </lineage>
</organism>
<reference evidence="5" key="2">
    <citation type="journal article" date="2021" name="PeerJ">
        <title>Extensive microbial diversity within the chicken gut microbiome revealed by metagenomics and culture.</title>
        <authorList>
            <person name="Gilroy R."/>
            <person name="Ravi A."/>
            <person name="Getino M."/>
            <person name="Pursley I."/>
            <person name="Horton D.L."/>
            <person name="Alikhan N.F."/>
            <person name="Baker D."/>
            <person name="Gharbi K."/>
            <person name="Hall N."/>
            <person name="Watson M."/>
            <person name="Adriaenssens E.M."/>
            <person name="Foster-Nyarko E."/>
            <person name="Jarju S."/>
            <person name="Secka A."/>
            <person name="Antonio M."/>
            <person name="Oren A."/>
            <person name="Chaudhuri R.R."/>
            <person name="La Ragione R."/>
            <person name="Hildebrand F."/>
            <person name="Pallen M.J."/>
        </authorList>
    </citation>
    <scope>NUCLEOTIDE SEQUENCE</scope>
    <source>
        <strain evidence="5">10406</strain>
    </source>
</reference>
<dbReference type="EMBL" id="DVOE01000047">
    <property type="protein sequence ID" value="HIU98819.1"/>
    <property type="molecule type" value="Genomic_DNA"/>
</dbReference>
<comment type="subcellular location">
    <subcellularLocation>
        <location evidence="1">Cell envelope</location>
    </subcellularLocation>
</comment>
<name>A0A9D1N9P5_9FIRM</name>
<dbReference type="InterPro" id="IPR032675">
    <property type="entry name" value="LRR_dom_sf"/>
</dbReference>
<dbReference type="CDD" id="cd00093">
    <property type="entry name" value="HTH_XRE"/>
    <property type="match status" value="2"/>
</dbReference>
<evidence type="ECO:0000256" key="1">
    <source>
        <dbReference type="ARBA" id="ARBA00004196"/>
    </source>
</evidence>
<dbReference type="Proteomes" id="UP000886857">
    <property type="component" value="Unassembled WGS sequence"/>
</dbReference>
<dbReference type="GO" id="GO:0003677">
    <property type="term" value="F:DNA binding"/>
    <property type="evidence" value="ECO:0007669"/>
    <property type="project" value="UniProtKB-KW"/>
</dbReference>
<dbReference type="NCBIfam" id="TIGR02543">
    <property type="entry name" value="List_Bact_rpt"/>
    <property type="match status" value="1"/>
</dbReference>
<dbReference type="PANTHER" id="PTHR46558">
    <property type="entry name" value="TRACRIPTIONAL REGULATORY PROTEIN-RELATED-RELATED"/>
    <property type="match status" value="1"/>
</dbReference>
<comment type="caution">
    <text evidence="5">The sequence shown here is derived from an EMBL/GenBank/DDBJ whole genome shotgun (WGS) entry which is preliminary data.</text>
</comment>
<keyword evidence="3" id="KW-0472">Membrane</keyword>
<reference evidence="5" key="1">
    <citation type="submission" date="2020-10" db="EMBL/GenBank/DDBJ databases">
        <authorList>
            <person name="Gilroy R."/>
        </authorList>
    </citation>
    <scope>NUCLEOTIDE SEQUENCE</scope>
    <source>
        <strain evidence="5">10406</strain>
    </source>
</reference>
<evidence type="ECO:0000256" key="3">
    <source>
        <dbReference type="SAM" id="Phobius"/>
    </source>
</evidence>
<gene>
    <name evidence="5" type="ORF">IAC73_03130</name>
</gene>
<dbReference type="InterPro" id="IPR042229">
    <property type="entry name" value="Listeria/Bacterioides_rpt_sf"/>
</dbReference>
<evidence type="ECO:0000313" key="5">
    <source>
        <dbReference type="EMBL" id="HIU98819.1"/>
    </source>
</evidence>
<dbReference type="Pfam" id="PF13306">
    <property type="entry name" value="LRR_5"/>
    <property type="match status" value="1"/>
</dbReference>
<dbReference type="Gene3D" id="2.60.40.4270">
    <property type="entry name" value="Listeria-Bacteroides repeat domain"/>
    <property type="match status" value="7"/>
</dbReference>
<evidence type="ECO:0000256" key="2">
    <source>
        <dbReference type="ARBA" id="ARBA00023125"/>
    </source>
</evidence>
<protein>
    <submittedName>
        <fullName evidence="5">InlB B-repeat-containing protein</fullName>
    </submittedName>
</protein>